<dbReference type="InterPro" id="IPR051239">
    <property type="entry name" value="2'-dNMP_N-hydrolase"/>
</dbReference>
<dbReference type="AlphaFoldDB" id="A0A098LGX8"/>
<protein>
    <submittedName>
        <fullName evidence="1">Nucleoside 2-deoxyribosyltransferase</fullName>
    </submittedName>
</protein>
<proteinExistence type="predicted"/>
<dbReference type="RefSeq" id="WP_045463637.1">
    <property type="nucleotide sequence ID" value="NZ_BBLT01000004.1"/>
</dbReference>
<dbReference type="Proteomes" id="UP000030185">
    <property type="component" value="Unassembled WGS sequence"/>
</dbReference>
<comment type="caution">
    <text evidence="1">The sequence shown here is derived from an EMBL/GenBank/DDBJ whole genome shotgun (WGS) entry which is preliminary data.</text>
</comment>
<accession>A0A098LGX8</accession>
<evidence type="ECO:0000313" key="2">
    <source>
        <dbReference type="Proteomes" id="UP000030185"/>
    </source>
</evidence>
<dbReference type="GO" id="GO:0009159">
    <property type="term" value="P:deoxyribonucleoside monophosphate catabolic process"/>
    <property type="evidence" value="ECO:0007669"/>
    <property type="project" value="TreeGrafter"/>
</dbReference>
<dbReference type="Gene3D" id="3.40.50.450">
    <property type="match status" value="1"/>
</dbReference>
<keyword evidence="2" id="KW-1185">Reference proteome</keyword>
<dbReference type="PANTHER" id="PTHR15364">
    <property type="entry name" value="2'-DEOXYNUCLEOSIDE 5'-PHOSPHATE N-HYDROLASE 1"/>
    <property type="match status" value="1"/>
</dbReference>
<dbReference type="InterPro" id="IPR007710">
    <property type="entry name" value="Nucleoside_deoxyribTrfase"/>
</dbReference>
<dbReference type="eggNOG" id="COG3613">
    <property type="taxonomic scope" value="Bacteria"/>
</dbReference>
<reference evidence="1 2" key="1">
    <citation type="submission" date="2014-09" db="EMBL/GenBank/DDBJ databases">
        <title>Sporocytophaga myxococcoides PG-01 genome sequencing.</title>
        <authorList>
            <person name="Liu L."/>
            <person name="Gao P.J."/>
            <person name="Chen G.J."/>
            <person name="Wang L.S."/>
        </authorList>
    </citation>
    <scope>NUCLEOTIDE SEQUENCE [LARGE SCALE GENOMIC DNA]</scope>
    <source>
        <strain evidence="1 2">PG-01</strain>
    </source>
</reference>
<dbReference type="EMBL" id="BBLT01000004">
    <property type="protein sequence ID" value="GAL85318.1"/>
    <property type="molecule type" value="Genomic_DNA"/>
</dbReference>
<gene>
    <name evidence="1" type="ORF">MYP_2547</name>
</gene>
<name>A0A098LGX8_9BACT</name>
<dbReference type="GO" id="GO:0070694">
    <property type="term" value="F:5-hydroxymethyl-dUMP N-hydrolase activity"/>
    <property type="evidence" value="ECO:0007669"/>
    <property type="project" value="TreeGrafter"/>
</dbReference>
<dbReference type="PANTHER" id="PTHR15364:SF0">
    <property type="entry name" value="2'-DEOXYNUCLEOSIDE 5'-PHOSPHATE N-HYDROLASE 1"/>
    <property type="match status" value="1"/>
</dbReference>
<dbReference type="Pfam" id="PF05014">
    <property type="entry name" value="Nuc_deoxyrib_tr"/>
    <property type="match status" value="1"/>
</dbReference>
<dbReference type="GO" id="GO:0016740">
    <property type="term" value="F:transferase activity"/>
    <property type="evidence" value="ECO:0007669"/>
    <property type="project" value="UniProtKB-KW"/>
</dbReference>
<sequence length="161" mass="18238">MKIYLAGPDVFRQNAKEHFEKLNNFLSQKGHKALIPLDNQIDPTKAELVCEQIFNGNIQMIEMADVVVANIDPFRGACMDDGTAFEIGMAFGKKKKIYAYCTEPECTIPETTKKMFDISKQPEYSEIEDFGHCVNLMIHYAIVQSGGRIFRTFEECIEALG</sequence>
<dbReference type="OrthoDB" id="397706at2"/>
<dbReference type="SUPFAM" id="SSF52309">
    <property type="entry name" value="N-(deoxy)ribosyltransferase-like"/>
    <property type="match status" value="1"/>
</dbReference>
<evidence type="ECO:0000313" key="1">
    <source>
        <dbReference type="EMBL" id="GAL85318.1"/>
    </source>
</evidence>
<organism evidence="1 2">
    <name type="scientific">Sporocytophaga myxococcoides</name>
    <dbReference type="NCBI Taxonomy" id="153721"/>
    <lineage>
        <taxon>Bacteria</taxon>
        <taxon>Pseudomonadati</taxon>
        <taxon>Bacteroidota</taxon>
        <taxon>Cytophagia</taxon>
        <taxon>Cytophagales</taxon>
        <taxon>Cytophagaceae</taxon>
        <taxon>Sporocytophaga</taxon>
    </lineage>
</organism>
<keyword evidence="1" id="KW-0808">Transferase</keyword>